<evidence type="ECO:0000313" key="4">
    <source>
        <dbReference type="Proteomes" id="UP000019116"/>
    </source>
</evidence>
<dbReference type="PANTHER" id="PTHR47993:SF200">
    <property type="entry name" value="GENOME ASSEMBLY, CHROMOSOME: II"/>
    <property type="match status" value="1"/>
</dbReference>
<dbReference type="EnsemblPlants" id="TraesCS3B02G510000.1">
    <property type="protein sequence ID" value="TraesCS3B02G510000.1.cds1"/>
    <property type="gene ID" value="TraesCS3B02G510000"/>
</dbReference>
<dbReference type="SUPFAM" id="SSF81383">
    <property type="entry name" value="F-box domain"/>
    <property type="match status" value="1"/>
</dbReference>
<dbReference type="OMA" id="INIWVLP"/>
<proteinExistence type="predicted"/>
<name>A0A3B6FW40_WHEAT</name>
<dbReference type="InterPro" id="IPR001810">
    <property type="entry name" value="F-box_dom"/>
</dbReference>
<dbReference type="Proteomes" id="UP000019116">
    <property type="component" value="Chromosome 3B"/>
</dbReference>
<keyword evidence="4" id="KW-1185">Reference proteome</keyword>
<evidence type="ECO:0000313" key="3">
    <source>
        <dbReference type="EnsemblPlants" id="TraesCS3B02G510000.1.cds1"/>
    </source>
</evidence>
<evidence type="ECO:0000259" key="2">
    <source>
        <dbReference type="Pfam" id="PF12937"/>
    </source>
</evidence>
<dbReference type="Gene3D" id="1.20.1280.50">
    <property type="match status" value="1"/>
</dbReference>
<dbReference type="NCBIfam" id="TIGR01640">
    <property type="entry name" value="F_box_assoc_1"/>
    <property type="match status" value="1"/>
</dbReference>
<dbReference type="Pfam" id="PF12937">
    <property type="entry name" value="F-box-like"/>
    <property type="match status" value="1"/>
</dbReference>
<dbReference type="AlphaFoldDB" id="A0A3B6FW40"/>
<dbReference type="Gramene" id="TraesCS3B03G1264900.1">
    <property type="protein sequence ID" value="TraesCS3B03G1264900.1.CDS1"/>
    <property type="gene ID" value="TraesCS3B03G1264900"/>
</dbReference>
<feature type="domain" description="F-box associated beta-propeller type 3" evidence="1">
    <location>
        <begin position="95"/>
        <end position="274"/>
    </location>
</feature>
<dbReference type="InterPro" id="IPR050233">
    <property type="entry name" value="A_thaliana_F-box"/>
</dbReference>
<protein>
    <submittedName>
        <fullName evidence="3">Uncharacterized protein</fullName>
    </submittedName>
</protein>
<dbReference type="Pfam" id="PF08268">
    <property type="entry name" value="FBA_3"/>
    <property type="match status" value="1"/>
</dbReference>
<dbReference type="Gramene" id="TraesCS3B02G510000.1">
    <property type="protein sequence ID" value="TraesCS3B02G510000.1.cds1"/>
    <property type="gene ID" value="TraesCS3B02G510000"/>
</dbReference>
<sequence length="325" mass="36708">MAEAAIAGVDPLLRDLPDEVVIWEILVRLDPKSLLRCRAVRRAWRRATSTRRFLLAHPIATGQDQGDSRFYRSILTFDHWAADAQLQHVTRLDDPFSRLEASCDGLILLRSYDTTYFSICNPATRQCARLPIPSDFIVYGMYPHHPSGEYRILLYDENPEKSGDDACYIFVVGSVQPPRNIRWQPEARDACYGNGEAVLLRGNLHWSVNPVEVGSNTIVVFDTTAESFRAMRAPVALFVPCYNHLFEIDGVLGMYSYGHTATTINIWVLPDYESEVTTLKCRIDLLVTEIEGLCGNYQSSRYVVVLPGNGDLFVLGRFGDCLQHN</sequence>
<organism evidence="3">
    <name type="scientific">Triticum aestivum</name>
    <name type="common">Wheat</name>
    <dbReference type="NCBI Taxonomy" id="4565"/>
    <lineage>
        <taxon>Eukaryota</taxon>
        <taxon>Viridiplantae</taxon>
        <taxon>Streptophyta</taxon>
        <taxon>Embryophyta</taxon>
        <taxon>Tracheophyta</taxon>
        <taxon>Spermatophyta</taxon>
        <taxon>Magnoliopsida</taxon>
        <taxon>Liliopsida</taxon>
        <taxon>Poales</taxon>
        <taxon>Poaceae</taxon>
        <taxon>BOP clade</taxon>
        <taxon>Pooideae</taxon>
        <taxon>Triticodae</taxon>
        <taxon>Triticeae</taxon>
        <taxon>Triticinae</taxon>
        <taxon>Triticum</taxon>
    </lineage>
</organism>
<dbReference type="InterPro" id="IPR036047">
    <property type="entry name" value="F-box-like_dom_sf"/>
</dbReference>
<reference evidence="3" key="2">
    <citation type="submission" date="2018-10" db="UniProtKB">
        <authorList>
            <consortium name="EnsemblPlants"/>
        </authorList>
    </citation>
    <scope>IDENTIFICATION</scope>
</reference>
<dbReference type="PANTHER" id="PTHR47993">
    <property type="entry name" value="OS09G0372900 PROTEIN-RELATED"/>
    <property type="match status" value="1"/>
</dbReference>
<evidence type="ECO:0000259" key="1">
    <source>
        <dbReference type="Pfam" id="PF08268"/>
    </source>
</evidence>
<reference evidence="3" key="1">
    <citation type="submission" date="2018-08" db="EMBL/GenBank/DDBJ databases">
        <authorList>
            <person name="Rossello M."/>
        </authorList>
    </citation>
    <scope>NUCLEOTIDE SEQUENCE [LARGE SCALE GENOMIC DNA]</scope>
    <source>
        <strain evidence="3">cv. Chinese Spring</strain>
    </source>
</reference>
<feature type="domain" description="F-box" evidence="2">
    <location>
        <begin position="14"/>
        <end position="51"/>
    </location>
</feature>
<dbReference type="InterPro" id="IPR013187">
    <property type="entry name" value="F-box-assoc_dom_typ3"/>
</dbReference>
<dbReference type="STRING" id="4565.A0A3B6FW40"/>
<dbReference type="InterPro" id="IPR017451">
    <property type="entry name" value="F-box-assoc_interact_dom"/>
</dbReference>
<accession>A0A3B6FW40</accession>
<dbReference type="OrthoDB" id="1939031at2759"/>